<dbReference type="EMBL" id="LT629732">
    <property type="protein sequence ID" value="SDS41603.1"/>
    <property type="molecule type" value="Genomic_DNA"/>
</dbReference>
<dbReference type="GO" id="GO:0016491">
    <property type="term" value="F:oxidoreductase activity"/>
    <property type="evidence" value="ECO:0007669"/>
    <property type="project" value="InterPro"/>
</dbReference>
<organism evidence="1 2">
    <name type="scientific">Actinopolymorpha singaporensis</name>
    <dbReference type="NCBI Taxonomy" id="117157"/>
    <lineage>
        <taxon>Bacteria</taxon>
        <taxon>Bacillati</taxon>
        <taxon>Actinomycetota</taxon>
        <taxon>Actinomycetes</taxon>
        <taxon>Propionibacteriales</taxon>
        <taxon>Actinopolymorphaceae</taxon>
        <taxon>Actinopolymorpha</taxon>
    </lineage>
</organism>
<dbReference type="InterPro" id="IPR012349">
    <property type="entry name" value="Split_barrel_FMN-bd"/>
</dbReference>
<keyword evidence="2" id="KW-1185">Reference proteome</keyword>
<accession>A0A1H1S119</accession>
<dbReference type="AlphaFoldDB" id="A0A1H1S119"/>
<name>A0A1H1S119_9ACTN</name>
<sequence>MKVLDTPQPPSGLRRLFFRLPVHLYRAHLGRLLGGRFMLLTHTGRVSGRPRQVVIEAIEHDPRDGSYVGPSGYGRRSDWYRNVLVNPDVTVQVGGRVRAMTAAPLPPAEGGELMARYAARYPRLAPRLARFMGFEVDGSQGDYRAVGERISFVRFTPRHLSSPGDRGT</sequence>
<dbReference type="NCBIfam" id="TIGR00026">
    <property type="entry name" value="hi_GC_TIGR00026"/>
    <property type="match status" value="1"/>
</dbReference>
<dbReference type="Gene3D" id="2.30.110.10">
    <property type="entry name" value="Electron Transport, Fmn-binding Protein, Chain A"/>
    <property type="match status" value="1"/>
</dbReference>
<dbReference type="Pfam" id="PF04075">
    <property type="entry name" value="F420H2_quin_red"/>
    <property type="match status" value="1"/>
</dbReference>
<dbReference type="RefSeq" id="WP_092653621.1">
    <property type="nucleotide sequence ID" value="NZ_LT629732.1"/>
</dbReference>
<dbReference type="SUPFAM" id="SSF50475">
    <property type="entry name" value="FMN-binding split barrel"/>
    <property type="match status" value="1"/>
</dbReference>
<protein>
    <submittedName>
        <fullName evidence="1">Deazaflavin-dependent oxidoreductase, nitroreductase family</fullName>
    </submittedName>
</protein>
<dbReference type="Proteomes" id="UP000198983">
    <property type="component" value="Chromosome I"/>
</dbReference>
<evidence type="ECO:0000313" key="2">
    <source>
        <dbReference type="Proteomes" id="UP000198983"/>
    </source>
</evidence>
<proteinExistence type="predicted"/>
<dbReference type="InterPro" id="IPR004378">
    <property type="entry name" value="F420H2_quin_Rdtase"/>
</dbReference>
<gene>
    <name evidence="1" type="ORF">SAMN04489717_2626</name>
</gene>
<dbReference type="OrthoDB" id="163266at2"/>
<dbReference type="STRING" id="117157.SAMN04489717_2626"/>
<evidence type="ECO:0000313" key="1">
    <source>
        <dbReference type="EMBL" id="SDS41603.1"/>
    </source>
</evidence>
<reference evidence="1 2" key="1">
    <citation type="submission" date="2016-10" db="EMBL/GenBank/DDBJ databases">
        <authorList>
            <person name="de Groot N.N."/>
        </authorList>
    </citation>
    <scope>NUCLEOTIDE SEQUENCE [LARGE SCALE GENOMIC DNA]</scope>
    <source>
        <strain evidence="1 2">DSM 22024</strain>
    </source>
</reference>